<organism evidence="2 3">
    <name type="scientific">Hypocrea atroviridis (strain ATCC 20476 / IMI 206040)</name>
    <name type="common">Trichoderma atroviride</name>
    <dbReference type="NCBI Taxonomy" id="452589"/>
    <lineage>
        <taxon>Eukaryota</taxon>
        <taxon>Fungi</taxon>
        <taxon>Dikarya</taxon>
        <taxon>Ascomycota</taxon>
        <taxon>Pezizomycotina</taxon>
        <taxon>Sordariomycetes</taxon>
        <taxon>Hypocreomycetidae</taxon>
        <taxon>Hypocreales</taxon>
        <taxon>Hypocreaceae</taxon>
        <taxon>Trichoderma</taxon>
    </lineage>
</organism>
<proteinExistence type="predicted"/>
<name>G9NP67_HYPAI</name>
<dbReference type="eggNOG" id="ENOG502S0SX">
    <property type="taxonomic scope" value="Eukaryota"/>
</dbReference>
<dbReference type="AlphaFoldDB" id="G9NP67"/>
<dbReference type="PANTHER" id="PTHR47534">
    <property type="entry name" value="YALI0E05731P"/>
    <property type="match status" value="1"/>
</dbReference>
<dbReference type="Proteomes" id="UP000005426">
    <property type="component" value="Unassembled WGS sequence"/>
</dbReference>
<evidence type="ECO:0008006" key="4">
    <source>
        <dbReference type="Google" id="ProtNLM"/>
    </source>
</evidence>
<keyword evidence="1" id="KW-0560">Oxidoreductase</keyword>
<keyword evidence="3" id="KW-1185">Reference proteome</keyword>
<dbReference type="SUPFAM" id="SSF51735">
    <property type="entry name" value="NAD(P)-binding Rossmann-fold domains"/>
    <property type="match status" value="1"/>
</dbReference>
<dbReference type="Gene3D" id="3.40.50.720">
    <property type="entry name" value="NAD(P)-binding Rossmann-like Domain"/>
    <property type="match status" value="1"/>
</dbReference>
<comment type="caution">
    <text evidence="2">The sequence shown here is derived from an EMBL/GenBank/DDBJ whole genome shotgun (WGS) entry which is preliminary data.</text>
</comment>
<dbReference type="KEGG" id="tatv:25786346"/>
<gene>
    <name evidence="2" type="ORF">TRIATDRAFT_90330</name>
</gene>
<dbReference type="EMBL" id="ABDG02000020">
    <property type="protein sequence ID" value="EHK47852.1"/>
    <property type="molecule type" value="Genomic_DNA"/>
</dbReference>
<accession>G9NP67</accession>
<evidence type="ECO:0000256" key="1">
    <source>
        <dbReference type="ARBA" id="ARBA00023002"/>
    </source>
</evidence>
<dbReference type="OMA" id="INPKGTY"/>
<protein>
    <recommendedName>
        <fullName evidence="4">Short-chain dehydrogenases/reductase</fullName>
    </recommendedName>
</protein>
<dbReference type="InterPro" id="IPR036291">
    <property type="entry name" value="NAD(P)-bd_dom_sf"/>
</dbReference>
<dbReference type="Pfam" id="PF00106">
    <property type="entry name" value="adh_short"/>
    <property type="match status" value="1"/>
</dbReference>
<evidence type="ECO:0000313" key="2">
    <source>
        <dbReference type="EMBL" id="EHK47852.1"/>
    </source>
</evidence>
<reference evidence="2 3" key="1">
    <citation type="journal article" date="2011" name="Genome Biol.">
        <title>Comparative genome sequence analysis underscores mycoparasitism as the ancestral life style of Trichoderma.</title>
        <authorList>
            <person name="Kubicek C.P."/>
            <person name="Herrera-Estrella A."/>
            <person name="Seidl-Seiboth V."/>
            <person name="Martinez D.A."/>
            <person name="Druzhinina I.S."/>
            <person name="Thon M."/>
            <person name="Zeilinger S."/>
            <person name="Casas-Flores S."/>
            <person name="Horwitz B.A."/>
            <person name="Mukherjee P.K."/>
            <person name="Mukherjee M."/>
            <person name="Kredics L."/>
            <person name="Alcaraz L.D."/>
            <person name="Aerts A."/>
            <person name="Antal Z."/>
            <person name="Atanasova L."/>
            <person name="Cervantes-Badillo M.G."/>
            <person name="Challacombe J."/>
            <person name="Chertkov O."/>
            <person name="McCluskey K."/>
            <person name="Coulpier F."/>
            <person name="Deshpande N."/>
            <person name="von Doehren H."/>
            <person name="Ebbole D.J."/>
            <person name="Esquivel-Naranjo E.U."/>
            <person name="Fekete E."/>
            <person name="Flipphi M."/>
            <person name="Glaser F."/>
            <person name="Gomez-Rodriguez E.Y."/>
            <person name="Gruber S."/>
            <person name="Han C."/>
            <person name="Henrissat B."/>
            <person name="Hermosa R."/>
            <person name="Hernandez-Onate M."/>
            <person name="Karaffa L."/>
            <person name="Kosti I."/>
            <person name="Le Crom S."/>
            <person name="Lindquist E."/>
            <person name="Lucas S."/>
            <person name="Luebeck M."/>
            <person name="Luebeck P.S."/>
            <person name="Margeot A."/>
            <person name="Metz B."/>
            <person name="Misra M."/>
            <person name="Nevalainen H."/>
            <person name="Omann M."/>
            <person name="Packer N."/>
            <person name="Perrone G."/>
            <person name="Uresti-Rivera E.E."/>
            <person name="Salamov A."/>
            <person name="Schmoll M."/>
            <person name="Seiboth B."/>
            <person name="Shapiro H."/>
            <person name="Sukno S."/>
            <person name="Tamayo-Ramos J.A."/>
            <person name="Tisch D."/>
            <person name="Wiest A."/>
            <person name="Wilkinson H.H."/>
            <person name="Zhang M."/>
            <person name="Coutinho P.M."/>
            <person name="Kenerley C.M."/>
            <person name="Monte E."/>
            <person name="Baker S.E."/>
            <person name="Grigoriev I.V."/>
        </authorList>
    </citation>
    <scope>NUCLEOTIDE SEQUENCE [LARGE SCALE GENOMIC DNA]</scope>
    <source>
        <strain evidence="3">ATCC 20476 / IMI 206040</strain>
    </source>
</reference>
<dbReference type="GO" id="GO:0016491">
    <property type="term" value="F:oxidoreductase activity"/>
    <property type="evidence" value="ECO:0007669"/>
    <property type="project" value="UniProtKB-KW"/>
</dbReference>
<dbReference type="HOGENOM" id="CLU_044999_0_1_1"/>
<dbReference type="InterPro" id="IPR052228">
    <property type="entry name" value="Sec_Metab_Biosynth_Oxidored"/>
</dbReference>
<dbReference type="PANTHER" id="PTHR47534:SF3">
    <property type="entry name" value="ALCOHOL DEHYDROGENASE-LIKE C-TERMINAL DOMAIN-CONTAINING PROTEIN"/>
    <property type="match status" value="1"/>
</dbReference>
<dbReference type="InterPro" id="IPR002347">
    <property type="entry name" value="SDR_fam"/>
</dbReference>
<sequence>MTELSLISTSNSKIASAFPSGLTAVFVGGTSGVGEYTLKALSKYVPRSKFYIIGRSKESADRIIRECTEQNHECCFEFINADISQLQRVDNVSRQIVAKENSINLLFQTQGTMAFKKTTADGLPLTAALGIHTRIRFIQNFLPLIQRAEGLKRVVTVGAGTCEGGIDLDNILAVGAPLLVFRDQLASVMTLALERLSEEAPDVSFVHTCPGVVDSGISRDAEGFSLKVMLFVSSLLKPLVSTPPAECGERHVFAATSGVYSPRKRVPNSTAFELAGLPLSRGSTGEIGSGVYSVGPKSEILPDKAILVLKEFREDGTTEKVWSYIMESFESILGTSKPVQ</sequence>
<dbReference type="OrthoDB" id="2898509at2759"/>
<dbReference type="STRING" id="452589.G9NP67"/>
<dbReference type="GeneID" id="25786346"/>
<evidence type="ECO:0000313" key="3">
    <source>
        <dbReference type="Proteomes" id="UP000005426"/>
    </source>
</evidence>